<dbReference type="AlphaFoldDB" id="A0A382YKB4"/>
<reference evidence="1" key="1">
    <citation type="submission" date="2018-05" db="EMBL/GenBank/DDBJ databases">
        <authorList>
            <person name="Lanie J.A."/>
            <person name="Ng W.-L."/>
            <person name="Kazmierczak K.M."/>
            <person name="Andrzejewski T.M."/>
            <person name="Davidsen T.M."/>
            <person name="Wayne K.J."/>
            <person name="Tettelin H."/>
            <person name="Glass J.I."/>
            <person name="Rusch D."/>
            <person name="Podicherti R."/>
            <person name="Tsui H.-C.T."/>
            <person name="Winkler M.E."/>
        </authorList>
    </citation>
    <scope>NUCLEOTIDE SEQUENCE</scope>
</reference>
<name>A0A382YKB4_9ZZZZ</name>
<protein>
    <submittedName>
        <fullName evidence="1">Uncharacterized protein</fullName>
    </submittedName>
</protein>
<gene>
    <name evidence="1" type="ORF">METZ01_LOCUS436586</name>
</gene>
<dbReference type="EMBL" id="UINC01176551">
    <property type="protein sequence ID" value="SVD83732.1"/>
    <property type="molecule type" value="Genomic_DNA"/>
</dbReference>
<organism evidence="1">
    <name type="scientific">marine metagenome</name>
    <dbReference type="NCBI Taxonomy" id="408172"/>
    <lineage>
        <taxon>unclassified sequences</taxon>
        <taxon>metagenomes</taxon>
        <taxon>ecological metagenomes</taxon>
    </lineage>
</organism>
<evidence type="ECO:0000313" key="1">
    <source>
        <dbReference type="EMBL" id="SVD83732.1"/>
    </source>
</evidence>
<sequence length="79" mass="8725">MPATACRSNYLEKAVPGSSNIEQTKQLIAAGRFYETPEICRPPAADTEHRLTYVAAPKYQSPKNTKPALAWTTEINRGC</sequence>
<accession>A0A382YKB4</accession>
<proteinExistence type="predicted"/>